<keyword evidence="1" id="KW-1133">Transmembrane helix</keyword>
<dbReference type="Proteomes" id="UP000276568">
    <property type="component" value="Unassembled WGS sequence"/>
</dbReference>
<name>A0A3N0I3Q0_9FIRM</name>
<keyword evidence="1" id="KW-0812">Transmembrane</keyword>
<reference evidence="2 3" key="1">
    <citation type="submission" date="2018-11" db="EMBL/GenBank/DDBJ databases">
        <title>Clostridium sp. nov., a member of the family Erysipelotrichaceae isolated from pig faeces.</title>
        <authorList>
            <person name="Chang Y.-H."/>
        </authorList>
    </citation>
    <scope>NUCLEOTIDE SEQUENCE [LARGE SCALE GENOMIC DNA]</scope>
    <source>
        <strain evidence="2 3">YH-panp20</strain>
    </source>
</reference>
<sequence>MMSKTHLTVGMADALAFTSINTPAECAIAIAGGAIGGVLADVDTLDNDYHADALIGELLAFGTLGIVFVLDHFFKWGICNSIAGKIANKVFMWLGFIATIELFIYRVLVIMSLI</sequence>
<organism evidence="2 3">
    <name type="scientific">Absicoccus porci</name>
    <dbReference type="NCBI Taxonomy" id="2486576"/>
    <lineage>
        <taxon>Bacteria</taxon>
        <taxon>Bacillati</taxon>
        <taxon>Bacillota</taxon>
        <taxon>Erysipelotrichia</taxon>
        <taxon>Erysipelotrichales</taxon>
        <taxon>Erysipelotrichaceae</taxon>
        <taxon>Absicoccus</taxon>
    </lineage>
</organism>
<keyword evidence="3" id="KW-1185">Reference proteome</keyword>
<feature type="transmembrane region" description="Helical" evidence="1">
    <location>
        <begin position="90"/>
        <end position="113"/>
    </location>
</feature>
<dbReference type="AlphaFoldDB" id="A0A3N0I3Q0"/>
<comment type="caution">
    <text evidence="2">The sequence shown here is derived from an EMBL/GenBank/DDBJ whole genome shotgun (WGS) entry which is preliminary data.</text>
</comment>
<keyword evidence="1" id="KW-0472">Membrane</keyword>
<feature type="transmembrane region" description="Helical" evidence="1">
    <location>
        <begin position="50"/>
        <end position="70"/>
    </location>
</feature>
<dbReference type="EMBL" id="RJQC01000001">
    <property type="protein sequence ID" value="RNM31613.1"/>
    <property type="molecule type" value="Genomic_DNA"/>
</dbReference>
<proteinExistence type="predicted"/>
<gene>
    <name evidence="2" type="ORF">EDX97_03395</name>
</gene>
<evidence type="ECO:0000313" key="3">
    <source>
        <dbReference type="Proteomes" id="UP000276568"/>
    </source>
</evidence>
<evidence type="ECO:0000256" key="1">
    <source>
        <dbReference type="SAM" id="Phobius"/>
    </source>
</evidence>
<evidence type="ECO:0000313" key="2">
    <source>
        <dbReference type="EMBL" id="RNM31613.1"/>
    </source>
</evidence>
<protein>
    <submittedName>
        <fullName evidence="2">Uncharacterized protein</fullName>
    </submittedName>
</protein>
<accession>A0A3N0I3Q0</accession>